<dbReference type="AlphaFoldDB" id="C3J8B9"/>
<dbReference type="GeneID" id="93365664"/>
<comment type="caution">
    <text evidence="2">The sequence shown here is derived from an EMBL/GenBank/DDBJ whole genome shotgun (WGS) entry which is preliminary data.</text>
</comment>
<dbReference type="Proteomes" id="UP000004295">
    <property type="component" value="Unassembled WGS sequence"/>
</dbReference>
<name>C3J8B9_POREA</name>
<evidence type="ECO:0000313" key="3">
    <source>
        <dbReference type="Proteomes" id="UP000004295"/>
    </source>
</evidence>
<evidence type="ECO:0000256" key="1">
    <source>
        <dbReference type="SAM" id="SignalP"/>
    </source>
</evidence>
<gene>
    <name evidence="2" type="ORF">POREN0001_1364</name>
</gene>
<keyword evidence="1" id="KW-0732">Signal</keyword>
<reference evidence="2 3" key="1">
    <citation type="submission" date="2009-04" db="EMBL/GenBank/DDBJ databases">
        <authorList>
            <person name="Sebastian Y."/>
            <person name="Madupu R."/>
            <person name="Durkin A.S."/>
            <person name="Torralba M."/>
            <person name="Methe B."/>
            <person name="Sutton G.G."/>
            <person name="Strausberg R.L."/>
            <person name="Nelson K.E."/>
        </authorList>
    </citation>
    <scope>NUCLEOTIDE SEQUENCE [LARGE SCALE GENOMIC DNA]</scope>
    <source>
        <strain evidence="3">ATCC 35406 / DSM 24491 / JCM 8526 / CCUG 16442 / BCRC 14492 / NCTC 13058 / HG 370</strain>
    </source>
</reference>
<proteinExistence type="predicted"/>
<dbReference type="STRING" id="553175.POREN0001_1364"/>
<keyword evidence="3" id="KW-1185">Reference proteome</keyword>
<organism evidence="2 3">
    <name type="scientific">Porphyromonas endodontalis (strain ATCC 35406 / DSM 24491 / JCM 8526 / CCUG 16442 / BCRC 14492 / NCTC 13058 / HG 370)</name>
    <name type="common">Bacteroides endodontalis</name>
    <dbReference type="NCBI Taxonomy" id="553175"/>
    <lineage>
        <taxon>Bacteria</taxon>
        <taxon>Pseudomonadati</taxon>
        <taxon>Bacteroidota</taxon>
        <taxon>Bacteroidia</taxon>
        <taxon>Bacteroidales</taxon>
        <taxon>Porphyromonadaceae</taxon>
        <taxon>Porphyromonas</taxon>
    </lineage>
</organism>
<dbReference type="RefSeq" id="WP_004332219.1">
    <property type="nucleotide sequence ID" value="NZ_ACNN01000005.1"/>
</dbReference>
<accession>C3J8B9</accession>
<protein>
    <recommendedName>
        <fullName evidence="4">Lipoprotein</fullName>
    </recommendedName>
</protein>
<evidence type="ECO:0000313" key="2">
    <source>
        <dbReference type="EMBL" id="EEN83752.1"/>
    </source>
</evidence>
<dbReference type="PROSITE" id="PS51257">
    <property type="entry name" value="PROKAR_LIPOPROTEIN"/>
    <property type="match status" value="1"/>
</dbReference>
<evidence type="ECO:0008006" key="4">
    <source>
        <dbReference type="Google" id="ProtNLM"/>
    </source>
</evidence>
<dbReference type="EMBL" id="ACNN01000005">
    <property type="protein sequence ID" value="EEN83752.1"/>
    <property type="molecule type" value="Genomic_DNA"/>
</dbReference>
<sequence>MSRSKLLVVAVFCCITSLFVGCLPPQYSVEEVKWEEENPEPQTSLYAVYGFRLIKPEIELLQKNASRMVYLEYRHKIPSNYWVSLKETKEEAKRKAHIVCSDDSDKRALFDSIARSYGDMWHPHPSERRLLYTQVYNVDKVTNISVFALEDWSDRYPKGSCMDDNFKFISGSPDSYIRNGYHLDSETVDKARAGFEYWSWTALYDALSSSYVALPVCGKLSEIDFHQYDLLGYDYNLGLLEPIEQSIHPKRQIAVEITYKDGTKSRLTTSYCKPSNG</sequence>
<feature type="signal peptide" evidence="1">
    <location>
        <begin position="1"/>
        <end position="20"/>
    </location>
</feature>
<feature type="chain" id="PRO_5002927894" description="Lipoprotein" evidence="1">
    <location>
        <begin position="21"/>
        <end position="277"/>
    </location>
</feature>